<feature type="region of interest" description="Disordered" evidence="1">
    <location>
        <begin position="117"/>
        <end position="148"/>
    </location>
</feature>
<evidence type="ECO:0000256" key="1">
    <source>
        <dbReference type="SAM" id="MobiDB-lite"/>
    </source>
</evidence>
<name>A0ABR5SB56_9BACT</name>
<dbReference type="SUPFAM" id="SSF101738">
    <property type="entry name" value="SspB-like"/>
    <property type="match status" value="1"/>
</dbReference>
<dbReference type="InterPro" id="IPR036760">
    <property type="entry name" value="SspB-like_sf"/>
</dbReference>
<gene>
    <name evidence="2" type="ORF">ASN18_3136</name>
</gene>
<reference evidence="2 3" key="1">
    <citation type="submission" date="2015-11" db="EMBL/GenBank/DDBJ databases">
        <authorList>
            <person name="Lin W."/>
        </authorList>
    </citation>
    <scope>NUCLEOTIDE SEQUENCE [LARGE SCALE GENOMIC DNA]</scope>
    <source>
        <strain evidence="2 3">HCH-1</strain>
    </source>
</reference>
<organism evidence="2 3">
    <name type="scientific">Candidatus Magnetominusculus xianensis</name>
    <dbReference type="NCBI Taxonomy" id="1748249"/>
    <lineage>
        <taxon>Bacteria</taxon>
        <taxon>Pseudomonadati</taxon>
        <taxon>Nitrospirota</taxon>
        <taxon>Nitrospiria</taxon>
        <taxon>Nitrospirales</taxon>
        <taxon>Nitrospiraceae</taxon>
        <taxon>Candidatus Magnetominusculus</taxon>
    </lineage>
</organism>
<comment type="caution">
    <text evidence="2">The sequence shown here is derived from an EMBL/GenBank/DDBJ whole genome shotgun (WGS) entry which is preliminary data.</text>
</comment>
<evidence type="ECO:0000313" key="3">
    <source>
        <dbReference type="Proteomes" id="UP000060487"/>
    </source>
</evidence>
<evidence type="ECO:0000313" key="2">
    <source>
        <dbReference type="EMBL" id="KWT76397.1"/>
    </source>
</evidence>
<dbReference type="Proteomes" id="UP000060487">
    <property type="component" value="Unassembled WGS sequence"/>
</dbReference>
<dbReference type="EMBL" id="LNQR01000125">
    <property type="protein sequence ID" value="KWT76397.1"/>
    <property type="molecule type" value="Genomic_DNA"/>
</dbReference>
<dbReference type="RefSeq" id="WP_085053741.1">
    <property type="nucleotide sequence ID" value="NZ_LNQR01000125.1"/>
</dbReference>
<accession>A0ABR5SB56</accession>
<keyword evidence="3" id="KW-1185">Reference proteome</keyword>
<protein>
    <submittedName>
        <fullName evidence="2">Stringent starvation protein B</fullName>
    </submittedName>
</protein>
<sequence length="162" mass="18104">MSDNNDAMSKLNELKKTVFYELLNVMGRVFVIVRYSDDVQIGTRGFLKAEKENGLVLVFNSKMNFTWDKDGLIAANLVFGTKTEDCLIPVEHIIAVYSPELQTQFVTTYMTEVHATAVPSADTAPMPEKPEKPEGPEEVDPSAVAESDNKVLKVDFSKKKKK</sequence>
<proteinExistence type="predicted"/>